<dbReference type="EMBL" id="CM034394">
    <property type="protein sequence ID" value="KAJ0179624.1"/>
    <property type="molecule type" value="Genomic_DNA"/>
</dbReference>
<name>A0ACC1D6T8_9NEOP</name>
<gene>
    <name evidence="1" type="ORF">K1T71_005336</name>
</gene>
<proteinExistence type="predicted"/>
<dbReference type="Proteomes" id="UP000824533">
    <property type="component" value="Linkage Group LG08"/>
</dbReference>
<accession>A0ACC1D6T8</accession>
<organism evidence="1 2">
    <name type="scientific">Dendrolimus kikuchii</name>
    <dbReference type="NCBI Taxonomy" id="765133"/>
    <lineage>
        <taxon>Eukaryota</taxon>
        <taxon>Metazoa</taxon>
        <taxon>Ecdysozoa</taxon>
        <taxon>Arthropoda</taxon>
        <taxon>Hexapoda</taxon>
        <taxon>Insecta</taxon>
        <taxon>Pterygota</taxon>
        <taxon>Neoptera</taxon>
        <taxon>Endopterygota</taxon>
        <taxon>Lepidoptera</taxon>
        <taxon>Glossata</taxon>
        <taxon>Ditrysia</taxon>
        <taxon>Bombycoidea</taxon>
        <taxon>Lasiocampidae</taxon>
        <taxon>Dendrolimus</taxon>
    </lineage>
</organism>
<keyword evidence="2" id="KW-1185">Reference proteome</keyword>
<reference evidence="1 2" key="1">
    <citation type="journal article" date="2021" name="Front. Genet.">
        <title>Chromosome-Level Genome Assembly Reveals Significant Gene Expansion in the Toll and IMD Signaling Pathways of Dendrolimus kikuchii.</title>
        <authorList>
            <person name="Zhou J."/>
            <person name="Wu P."/>
            <person name="Xiong Z."/>
            <person name="Liu N."/>
            <person name="Zhao N."/>
            <person name="Ji M."/>
            <person name="Qiu Y."/>
            <person name="Yang B."/>
        </authorList>
    </citation>
    <scope>NUCLEOTIDE SEQUENCE [LARGE SCALE GENOMIC DNA]</scope>
    <source>
        <strain evidence="1">Ann1</strain>
    </source>
</reference>
<protein>
    <submittedName>
        <fullName evidence="1">Uncharacterized protein</fullName>
    </submittedName>
</protein>
<evidence type="ECO:0000313" key="1">
    <source>
        <dbReference type="EMBL" id="KAJ0179624.1"/>
    </source>
</evidence>
<sequence length="310" mass="33889">MKTAATVLQEMMIKMATIPEYECIAQSGPQHQSTFDYRCTACGETVIASAHSKKEAKQEAAKLMLWTLAKKGYSVPPPYGSGAAPSTSTAKSIVSGPEAGVPKLDIRSYVALLKEFCEEYKLPASDYDVVSTTGPPHLRQFTVEARVGRHARRAVAATKKAARQVAAEQLYSYLKENLAKHTKDFQEDEALLRAHEKAMERYSAPQEAPQREDLGQKISEYHLGLCRTIDEERRVEAVSALASRRTGDEEAEEALAAVVATLGLSARFSQLGALHVVELTPAAPDLAFAAPRRPQAARQALDYLELALET</sequence>
<comment type="caution">
    <text evidence="1">The sequence shown here is derived from an EMBL/GenBank/DDBJ whole genome shotgun (WGS) entry which is preliminary data.</text>
</comment>
<evidence type="ECO:0000313" key="2">
    <source>
        <dbReference type="Proteomes" id="UP000824533"/>
    </source>
</evidence>